<reference evidence="2 3" key="2">
    <citation type="submission" date="2019-09" db="EMBL/GenBank/DDBJ databases">
        <authorList>
            <person name="Jin C."/>
        </authorList>
    </citation>
    <scope>NUCLEOTIDE SEQUENCE [LARGE SCALE GENOMIC DNA]</scope>
    <source>
        <strain evidence="2 3">BN140002</strain>
    </source>
</reference>
<dbReference type="Gene3D" id="3.90.226.10">
    <property type="entry name" value="2-enoyl-CoA Hydratase, Chain A, domain 1"/>
    <property type="match status" value="1"/>
</dbReference>
<dbReference type="OrthoDB" id="3275712at2"/>
<protein>
    <submittedName>
        <fullName evidence="2">Peptidase S41</fullName>
    </submittedName>
</protein>
<dbReference type="PANTHER" id="PTHR32060">
    <property type="entry name" value="TAIL-SPECIFIC PROTEASE"/>
    <property type="match status" value="1"/>
</dbReference>
<accession>A0A5B2V9L5</accession>
<proteinExistence type="predicted"/>
<evidence type="ECO:0000313" key="3">
    <source>
        <dbReference type="Proteomes" id="UP000323142"/>
    </source>
</evidence>
<dbReference type="EMBL" id="VUOA01000040">
    <property type="protein sequence ID" value="KAA2235062.1"/>
    <property type="molecule type" value="Genomic_DNA"/>
</dbReference>
<keyword evidence="3" id="KW-1185">Reference proteome</keyword>
<gene>
    <name evidence="2" type="ORF">F0L46_22280</name>
</gene>
<name>A0A5B2V9L5_9HYPH</name>
<dbReference type="InterPro" id="IPR029045">
    <property type="entry name" value="ClpP/crotonase-like_dom_sf"/>
</dbReference>
<evidence type="ECO:0000313" key="2">
    <source>
        <dbReference type="EMBL" id="KAA2235062.1"/>
    </source>
</evidence>
<evidence type="ECO:0000259" key="1">
    <source>
        <dbReference type="Pfam" id="PF03572"/>
    </source>
</evidence>
<dbReference type="SUPFAM" id="SSF52096">
    <property type="entry name" value="ClpP/crotonase"/>
    <property type="match status" value="1"/>
</dbReference>
<sequence length="652" mass="71279">MTDEPKYDGGGRLSDIVAAADDSVKAALLTGKGINGFLSAIDKLTKPEMEIIVSQAINLIEKFYVHLPMKRAMHAVDPLQRLRLLRRRINQTPSEIAFHHEMTDIFMALRDLHTNYILPIHFAKMVAYVPFRVEACIENGERAYIVADLAPGFNHPTFVRGVEILYWNGIPIERAVEIAASRHAGSNPAARHSRGVAGLTKRAMNIAPPPDEEWVTIGYKSLAGDSLETRIDWTISGLPAETDAATPELSVEVAAAFGLDLEGDTFQRINKMLFAQQAVKAKRDIATAQAASAAGGSLQSTPIVAGTDSLLPDIFKARVVEINGRKYGYVRIFTFNVSDDRPFVDEFRRLIELPEMPQDGLIIDVRGNGGGLIWAGERLLQLMTPKTIEPTRFQFIYTPACLELCRNAAAFKDWAPSLERALETGASFSAAFPLTPVVRCNDIGQRYHGPVVLITDARCYSTTDIFAAGFRDHDIGKILGVDPNTGAGGANVWTLSIINQFFADAGLSAPLEPLPKEADLRVAIRRTIRVGPEAGTELEDLGVTPDETHDLTRNDILSDNVDLVAHAARLMAGKPAYTFRVNTSRVDGKLQVDVATEKVDYVDFFIDGRPMLSLDVASGTVQGRLVAKSGSKIDLKGYSKGQLVCSRRLTAP</sequence>
<dbReference type="RefSeq" id="WP_149821713.1">
    <property type="nucleotide sequence ID" value="NZ_VUOA01000040.1"/>
</dbReference>
<feature type="domain" description="Tail specific protease" evidence="1">
    <location>
        <begin position="326"/>
        <end position="490"/>
    </location>
</feature>
<organism evidence="2 3">
    <name type="scientific">Salinarimonas soli</name>
    <dbReference type="NCBI Taxonomy" id="1638099"/>
    <lineage>
        <taxon>Bacteria</taxon>
        <taxon>Pseudomonadati</taxon>
        <taxon>Pseudomonadota</taxon>
        <taxon>Alphaproteobacteria</taxon>
        <taxon>Hyphomicrobiales</taxon>
        <taxon>Salinarimonadaceae</taxon>
        <taxon>Salinarimonas</taxon>
    </lineage>
</organism>
<dbReference type="Pfam" id="PF03572">
    <property type="entry name" value="Peptidase_S41"/>
    <property type="match status" value="1"/>
</dbReference>
<dbReference type="GO" id="GO:0004175">
    <property type="term" value="F:endopeptidase activity"/>
    <property type="evidence" value="ECO:0007669"/>
    <property type="project" value="TreeGrafter"/>
</dbReference>
<dbReference type="AlphaFoldDB" id="A0A5B2V9L5"/>
<dbReference type="InterPro" id="IPR005151">
    <property type="entry name" value="Tail-specific_protease"/>
</dbReference>
<dbReference type="PANTHER" id="PTHR32060:SF22">
    <property type="entry name" value="CARBOXYL-TERMINAL-PROCESSING PEPTIDASE 3, CHLOROPLASTIC"/>
    <property type="match status" value="1"/>
</dbReference>
<dbReference type="GO" id="GO:0006508">
    <property type="term" value="P:proteolysis"/>
    <property type="evidence" value="ECO:0007669"/>
    <property type="project" value="InterPro"/>
</dbReference>
<reference evidence="2 3" key="1">
    <citation type="submission" date="2019-09" db="EMBL/GenBank/DDBJ databases">
        <title>Salinarimonas rosea gen. nov., sp. nov., a new member of the a-2 subgroup of the Proteobacteria.</title>
        <authorList>
            <person name="Liu J."/>
        </authorList>
    </citation>
    <scope>NUCLEOTIDE SEQUENCE [LARGE SCALE GENOMIC DNA]</scope>
    <source>
        <strain evidence="2 3">BN140002</strain>
    </source>
</reference>
<dbReference type="Proteomes" id="UP000323142">
    <property type="component" value="Unassembled WGS sequence"/>
</dbReference>
<comment type="caution">
    <text evidence="2">The sequence shown here is derived from an EMBL/GenBank/DDBJ whole genome shotgun (WGS) entry which is preliminary data.</text>
</comment>
<dbReference type="GO" id="GO:0008236">
    <property type="term" value="F:serine-type peptidase activity"/>
    <property type="evidence" value="ECO:0007669"/>
    <property type="project" value="InterPro"/>
</dbReference>